<evidence type="ECO:0000313" key="4">
    <source>
        <dbReference type="Proteomes" id="UP001175000"/>
    </source>
</evidence>
<feature type="chain" id="PRO_5041391120" description="Secreted protein" evidence="2">
    <location>
        <begin position="26"/>
        <end position="87"/>
    </location>
</feature>
<evidence type="ECO:0008006" key="5">
    <source>
        <dbReference type="Google" id="ProtNLM"/>
    </source>
</evidence>
<gene>
    <name evidence="3" type="ORF">B0T14DRAFT_209281</name>
</gene>
<evidence type="ECO:0000256" key="1">
    <source>
        <dbReference type="SAM" id="MobiDB-lite"/>
    </source>
</evidence>
<keyword evidence="4" id="KW-1185">Reference proteome</keyword>
<dbReference type="Proteomes" id="UP001175000">
    <property type="component" value="Unassembled WGS sequence"/>
</dbReference>
<feature type="signal peptide" evidence="2">
    <location>
        <begin position="1"/>
        <end position="25"/>
    </location>
</feature>
<comment type="caution">
    <text evidence="3">The sequence shown here is derived from an EMBL/GenBank/DDBJ whole genome shotgun (WGS) entry which is preliminary data.</text>
</comment>
<name>A0AA40BZR7_9PEZI</name>
<dbReference type="EMBL" id="JAULSU010000004">
    <property type="protein sequence ID" value="KAK0619490.1"/>
    <property type="molecule type" value="Genomic_DNA"/>
</dbReference>
<proteinExistence type="predicted"/>
<dbReference type="AlphaFoldDB" id="A0AA40BZR7"/>
<protein>
    <recommendedName>
        <fullName evidence="5">Secreted protein</fullName>
    </recommendedName>
</protein>
<reference evidence="3" key="1">
    <citation type="submission" date="2023-06" db="EMBL/GenBank/DDBJ databases">
        <title>Genome-scale phylogeny and comparative genomics of the fungal order Sordariales.</title>
        <authorList>
            <consortium name="Lawrence Berkeley National Laboratory"/>
            <person name="Hensen N."/>
            <person name="Bonometti L."/>
            <person name="Westerberg I."/>
            <person name="Brannstrom I.O."/>
            <person name="Guillou S."/>
            <person name="Cros-Aarteil S."/>
            <person name="Calhoun S."/>
            <person name="Haridas S."/>
            <person name="Kuo A."/>
            <person name="Mondo S."/>
            <person name="Pangilinan J."/>
            <person name="Riley R."/>
            <person name="Labutti K."/>
            <person name="Andreopoulos B."/>
            <person name="Lipzen A."/>
            <person name="Chen C."/>
            <person name="Yanf M."/>
            <person name="Daum C."/>
            <person name="Ng V."/>
            <person name="Clum A."/>
            <person name="Steindorff A."/>
            <person name="Ohm R."/>
            <person name="Martin F."/>
            <person name="Silar P."/>
            <person name="Natvig D."/>
            <person name="Lalanne C."/>
            <person name="Gautier V."/>
            <person name="Ament-Velasquez S.L."/>
            <person name="Kruys A."/>
            <person name="Hutchinson M.I."/>
            <person name="Powell A.J."/>
            <person name="Barry K."/>
            <person name="Miller A.N."/>
            <person name="Grigoriev I.V."/>
            <person name="Debuchy R."/>
            <person name="Gladieux P."/>
            <person name="Thoren M.H."/>
            <person name="Johannesson H."/>
        </authorList>
    </citation>
    <scope>NUCLEOTIDE SEQUENCE</scope>
    <source>
        <strain evidence="3">CBS 606.72</strain>
    </source>
</reference>
<organism evidence="3 4">
    <name type="scientific">Immersiella caudata</name>
    <dbReference type="NCBI Taxonomy" id="314043"/>
    <lineage>
        <taxon>Eukaryota</taxon>
        <taxon>Fungi</taxon>
        <taxon>Dikarya</taxon>
        <taxon>Ascomycota</taxon>
        <taxon>Pezizomycotina</taxon>
        <taxon>Sordariomycetes</taxon>
        <taxon>Sordariomycetidae</taxon>
        <taxon>Sordariales</taxon>
        <taxon>Lasiosphaeriaceae</taxon>
        <taxon>Immersiella</taxon>
    </lineage>
</organism>
<accession>A0AA40BZR7</accession>
<evidence type="ECO:0000256" key="2">
    <source>
        <dbReference type="SAM" id="SignalP"/>
    </source>
</evidence>
<feature type="region of interest" description="Disordered" evidence="1">
    <location>
        <begin position="63"/>
        <end position="87"/>
    </location>
</feature>
<evidence type="ECO:0000313" key="3">
    <source>
        <dbReference type="EMBL" id="KAK0619490.1"/>
    </source>
</evidence>
<keyword evidence="2" id="KW-0732">Signal</keyword>
<sequence length="87" mass="9172">MAQRLGLNLLAAVLCVGLCATKVRSFSDSIEEEVATWCFTGRKRVGLVGDRRLKGVIARDVEGRLSGRGGSGSRAPSAQPEAARLTA</sequence>